<comment type="caution">
    <text evidence="1">The sequence shown here is derived from an EMBL/GenBank/DDBJ whole genome shotgun (WGS) entry which is preliminary data.</text>
</comment>
<proteinExistence type="predicted"/>
<feature type="non-terminal residue" evidence="1">
    <location>
        <position position="1"/>
    </location>
</feature>
<gene>
    <name evidence="1" type="ORF">S03H2_08394</name>
</gene>
<evidence type="ECO:0000313" key="1">
    <source>
        <dbReference type="EMBL" id="GAH18535.1"/>
    </source>
</evidence>
<protein>
    <submittedName>
        <fullName evidence="1">Uncharacterized protein</fullName>
    </submittedName>
</protein>
<reference evidence="1" key="1">
    <citation type="journal article" date="2014" name="Front. Microbiol.">
        <title>High frequency of phylogenetically diverse reductive dehalogenase-homologous genes in deep subseafloor sedimentary metagenomes.</title>
        <authorList>
            <person name="Kawai M."/>
            <person name="Futagami T."/>
            <person name="Toyoda A."/>
            <person name="Takaki Y."/>
            <person name="Nishi S."/>
            <person name="Hori S."/>
            <person name="Arai W."/>
            <person name="Tsubouchi T."/>
            <person name="Morono Y."/>
            <person name="Uchiyama I."/>
            <person name="Ito T."/>
            <person name="Fujiyama A."/>
            <person name="Inagaki F."/>
            <person name="Takami H."/>
        </authorList>
    </citation>
    <scope>NUCLEOTIDE SEQUENCE</scope>
    <source>
        <strain evidence="1">Expedition CK06-06</strain>
    </source>
</reference>
<dbReference type="AlphaFoldDB" id="X1EDX7"/>
<sequence>IEILRFIHDFEFDGVKHQIGYEIQVPEMGIKKGPTYDKRLERNDRQAYRIVWHVLKARFVAVESGLKTFEEEFLSDIIYKLPDGRTAKVADVIFDQISGTKPIQLLGA</sequence>
<dbReference type="EMBL" id="BARU01004073">
    <property type="protein sequence ID" value="GAH18535.1"/>
    <property type="molecule type" value="Genomic_DNA"/>
</dbReference>
<name>X1EDX7_9ZZZZ</name>
<organism evidence="1">
    <name type="scientific">marine sediment metagenome</name>
    <dbReference type="NCBI Taxonomy" id="412755"/>
    <lineage>
        <taxon>unclassified sequences</taxon>
        <taxon>metagenomes</taxon>
        <taxon>ecological metagenomes</taxon>
    </lineage>
</organism>
<accession>X1EDX7</accession>